<dbReference type="InterPro" id="IPR023227">
    <property type="entry name" value="SAM_OH_AdoTrfase_C_sf"/>
</dbReference>
<dbReference type="InterPro" id="IPR046470">
    <property type="entry name" value="SAM_HAT_C"/>
</dbReference>
<dbReference type="EMBL" id="JBHUOZ010000003">
    <property type="protein sequence ID" value="MFD2921117.1"/>
    <property type="molecule type" value="Genomic_DNA"/>
</dbReference>
<dbReference type="InterPro" id="IPR002747">
    <property type="entry name" value="SAM_OH_AdoTrfase"/>
</dbReference>
<dbReference type="Pfam" id="PF20257">
    <property type="entry name" value="SAM_HAT_C"/>
    <property type="match status" value="1"/>
</dbReference>
<accession>A0ABW6A8N8</accession>
<dbReference type="InterPro" id="IPR023228">
    <property type="entry name" value="SAM_OH_AdoTrfase_N_sf"/>
</dbReference>
<dbReference type="Proteomes" id="UP001597511">
    <property type="component" value="Unassembled WGS sequence"/>
</dbReference>
<evidence type="ECO:0000256" key="2">
    <source>
        <dbReference type="ARBA" id="ARBA00024035"/>
    </source>
</evidence>
<keyword evidence="6" id="KW-1185">Reference proteome</keyword>
<dbReference type="SUPFAM" id="SSF101852">
    <property type="entry name" value="Bacterial fluorinating enzyme, C-terminal domain"/>
    <property type="match status" value="1"/>
</dbReference>
<proteinExistence type="inferred from homology"/>
<feature type="domain" description="S-adenosyl-l-methionine hydroxide adenosyltransferase C-terminal" evidence="4">
    <location>
        <begin position="168"/>
        <end position="248"/>
    </location>
</feature>
<dbReference type="PIRSF" id="PIRSF006779">
    <property type="entry name" value="UCP006779"/>
    <property type="match status" value="1"/>
</dbReference>
<dbReference type="RefSeq" id="WP_386100797.1">
    <property type="nucleotide sequence ID" value="NZ_JBHUOZ010000003.1"/>
</dbReference>
<dbReference type="PANTHER" id="PTHR35092:SF1">
    <property type="entry name" value="CHLORINASE MJ1651"/>
    <property type="match status" value="1"/>
</dbReference>
<dbReference type="Gene3D" id="2.40.30.90">
    <property type="entry name" value="Bacterial fluorinating enzyme like"/>
    <property type="match status" value="1"/>
</dbReference>
<comment type="similarity">
    <text evidence="2">Belongs to the SAM hydrolase / SAM-dependent halogenase family.</text>
</comment>
<feature type="domain" description="S-adenosyl-l-methionine hydroxide adenosyltransferase N-terminal" evidence="3">
    <location>
        <begin position="4"/>
        <end position="145"/>
    </location>
</feature>
<evidence type="ECO:0000313" key="5">
    <source>
        <dbReference type="EMBL" id="MFD2921117.1"/>
    </source>
</evidence>
<keyword evidence="1" id="KW-0949">S-adenosyl-L-methionine</keyword>
<dbReference type="InterPro" id="IPR046469">
    <property type="entry name" value="SAM_HAT_N"/>
</dbReference>
<comment type="caution">
    <text evidence="5">The sequence shown here is derived from an EMBL/GenBank/DDBJ whole genome shotgun (WGS) entry which is preliminary data.</text>
</comment>
<protein>
    <submittedName>
        <fullName evidence="5">S-adenosyl-l-methionine hydroxide adenosyltransferase family protein</fullName>
    </submittedName>
</protein>
<evidence type="ECO:0000259" key="4">
    <source>
        <dbReference type="Pfam" id="PF20257"/>
    </source>
</evidence>
<evidence type="ECO:0000259" key="3">
    <source>
        <dbReference type="Pfam" id="PF01887"/>
    </source>
</evidence>
<dbReference type="PANTHER" id="PTHR35092">
    <property type="entry name" value="CHLORINASE MJ1651"/>
    <property type="match status" value="1"/>
</dbReference>
<name>A0ABW6A8N8_9BACT</name>
<sequence>MPLITLTSDIGQQDYLVSAIKAQLLQVNREFQLIDISHHIAPFNYPQAAYVCRSAIRHFPPYSYHIILINLFESKPEKLLLAYHKEQYYLCADNGILQMILEEKPELVIGIPLDKKANRNTMYCTGMMGKIIDQLVQGDSIQNIGEPDVSYLEKNPIRPVLDKQFIEGQIIFIDNFENVIVNITHEQFEEQRKGRRFRIVFRRDEVIDRISESYADVHQGEKLALFNSAGYLEIAINKGNAAGLFGLKGFSDKPGMLQNRLLYETVRVYFDD</sequence>
<dbReference type="Gene3D" id="3.40.50.10790">
    <property type="entry name" value="S-adenosyl-l-methionine hydroxide adenosyltransferase, N-terminal"/>
    <property type="match status" value="1"/>
</dbReference>
<dbReference type="SUPFAM" id="SSF102522">
    <property type="entry name" value="Bacterial fluorinating enzyme, N-terminal domain"/>
    <property type="match status" value="1"/>
</dbReference>
<evidence type="ECO:0000313" key="6">
    <source>
        <dbReference type="Proteomes" id="UP001597511"/>
    </source>
</evidence>
<evidence type="ECO:0000256" key="1">
    <source>
        <dbReference type="ARBA" id="ARBA00022691"/>
    </source>
</evidence>
<organism evidence="5 6">
    <name type="scientific">Terrimonas rubra</name>
    <dbReference type="NCBI Taxonomy" id="1035890"/>
    <lineage>
        <taxon>Bacteria</taxon>
        <taxon>Pseudomonadati</taxon>
        <taxon>Bacteroidota</taxon>
        <taxon>Chitinophagia</taxon>
        <taxon>Chitinophagales</taxon>
        <taxon>Chitinophagaceae</taxon>
        <taxon>Terrimonas</taxon>
    </lineage>
</organism>
<dbReference type="Pfam" id="PF01887">
    <property type="entry name" value="SAM_HAT_N"/>
    <property type="match status" value="1"/>
</dbReference>
<reference evidence="6" key="1">
    <citation type="journal article" date="2019" name="Int. J. Syst. Evol. Microbiol.">
        <title>The Global Catalogue of Microorganisms (GCM) 10K type strain sequencing project: providing services to taxonomists for standard genome sequencing and annotation.</title>
        <authorList>
            <consortium name="The Broad Institute Genomics Platform"/>
            <consortium name="The Broad Institute Genome Sequencing Center for Infectious Disease"/>
            <person name="Wu L."/>
            <person name="Ma J."/>
        </authorList>
    </citation>
    <scope>NUCLEOTIDE SEQUENCE [LARGE SCALE GENOMIC DNA]</scope>
    <source>
        <strain evidence="6">KCTC 23299</strain>
    </source>
</reference>
<gene>
    <name evidence="5" type="ORF">ACFS6H_15430</name>
</gene>